<feature type="region of interest" description="Disordered" evidence="1">
    <location>
        <begin position="154"/>
        <end position="173"/>
    </location>
</feature>
<comment type="caution">
    <text evidence="3">The sequence shown here is derived from an EMBL/GenBank/DDBJ whole genome shotgun (WGS) entry which is preliminary data.</text>
</comment>
<dbReference type="Proteomes" id="UP000521872">
    <property type="component" value="Unassembled WGS sequence"/>
</dbReference>
<dbReference type="Pfam" id="PF17667">
    <property type="entry name" value="Pkinase_fungal"/>
    <property type="match status" value="1"/>
</dbReference>
<organism evidence="3 4">
    <name type="scientific">Agrocybe pediades</name>
    <dbReference type="NCBI Taxonomy" id="84607"/>
    <lineage>
        <taxon>Eukaryota</taxon>
        <taxon>Fungi</taxon>
        <taxon>Dikarya</taxon>
        <taxon>Basidiomycota</taxon>
        <taxon>Agaricomycotina</taxon>
        <taxon>Agaricomycetes</taxon>
        <taxon>Agaricomycetidae</taxon>
        <taxon>Agaricales</taxon>
        <taxon>Agaricineae</taxon>
        <taxon>Strophariaceae</taxon>
        <taxon>Agrocybe</taxon>
    </lineage>
</organism>
<evidence type="ECO:0000313" key="3">
    <source>
        <dbReference type="EMBL" id="KAF4617290.1"/>
    </source>
</evidence>
<keyword evidence="4" id="KW-1185">Reference proteome</keyword>
<name>A0A8H4QV92_9AGAR</name>
<protein>
    <recommendedName>
        <fullName evidence="2">Fungal-type protein kinase domain-containing protein</fullName>
    </recommendedName>
</protein>
<sequence>MQSTVIGDLDQQTYTCSRGDFMDRLLGKFDINYKEILKTLKESSVYRSQHWRGLTRVSEGQEARYYISLAKACNAINSHQVVAEAANILGENESVDGVWMHRPESLTDSVYRHYTETRPGISYVVCRRRKRTAEDAFRDGINEYVALRECASGVAGPSKGKQKSQPKLDSNGNYSLNENEVRMLRVQWLRTIIPVQIAPGNRVEKAHIVQLGIYLRSILQNQQDRHFALGLLFVDEELFLFYCDRSGLLCTINDPIYIHEDPLELIRVISSFALMSPSRLGWDTTMKLVTSKIASPQYSFDSEIPLDMLPHQTADIDWEITLGSNIYRTSECIYNPRDEVMIGKATLIWKAVCKNSNELPHAEQGKLVTIKQSWVPVLEGVLSELDLYKIGYDYCENLISHYVVQEGTNTVVDLRQGLEGSKESGIKDYFWETPFQFHPIRIWITDTTGLWDKDPFDITPRALCRLVMPFQYRTVENFMSIRELLTTFLDAVCGKHLFLFMRTGVHESSTNFPLPDYEKLYHKGLCHRNIRPSHIVIDTTAGEAYLINLEDAKYDTEYQPRTIAQAVQEADGKLVKMARYLQEDLPPRILPLDDELAWALATLHNVRNEEIEAIQAFWALWTKDLRDKLEEDGKLREVPSTLRLADFDLPISANLSGSPLIGTLLPPDYEGRFATNVIRTYPKGAKAFMSSDFLRNPRSNTPAHSAIHDMDSFLQSLVYICLTREGPGGRTIQDLKRQNPGGRTTERE</sequence>
<dbReference type="EMBL" id="JAACJL010000030">
    <property type="protein sequence ID" value="KAF4617290.1"/>
    <property type="molecule type" value="Genomic_DNA"/>
</dbReference>
<evidence type="ECO:0000259" key="2">
    <source>
        <dbReference type="Pfam" id="PF17667"/>
    </source>
</evidence>
<evidence type="ECO:0000256" key="1">
    <source>
        <dbReference type="SAM" id="MobiDB-lite"/>
    </source>
</evidence>
<evidence type="ECO:0000313" key="4">
    <source>
        <dbReference type="Proteomes" id="UP000521872"/>
    </source>
</evidence>
<dbReference type="AlphaFoldDB" id="A0A8H4QV92"/>
<accession>A0A8H4QV92</accession>
<feature type="compositionally biased region" description="Polar residues" evidence="1">
    <location>
        <begin position="163"/>
        <end position="173"/>
    </location>
</feature>
<gene>
    <name evidence="3" type="ORF">D9613_005648</name>
</gene>
<proteinExistence type="predicted"/>
<dbReference type="InterPro" id="IPR040976">
    <property type="entry name" value="Pkinase_fungal"/>
</dbReference>
<reference evidence="3 4" key="1">
    <citation type="submission" date="2019-12" db="EMBL/GenBank/DDBJ databases">
        <authorList>
            <person name="Floudas D."/>
            <person name="Bentzer J."/>
            <person name="Ahren D."/>
            <person name="Johansson T."/>
            <person name="Persson P."/>
            <person name="Tunlid A."/>
        </authorList>
    </citation>
    <scope>NUCLEOTIDE SEQUENCE [LARGE SCALE GENOMIC DNA]</scope>
    <source>
        <strain evidence="3 4">CBS 102.39</strain>
    </source>
</reference>
<feature type="region of interest" description="Disordered" evidence="1">
    <location>
        <begin position="729"/>
        <end position="748"/>
    </location>
</feature>
<feature type="domain" description="Fungal-type protein kinase" evidence="2">
    <location>
        <begin position="188"/>
        <end position="500"/>
    </location>
</feature>